<evidence type="ECO:0000313" key="2">
    <source>
        <dbReference type="EMBL" id="KAK4768121.1"/>
    </source>
</evidence>
<dbReference type="SUPFAM" id="SSF52799">
    <property type="entry name" value="(Phosphotyrosine protein) phosphatases II"/>
    <property type="match status" value="1"/>
</dbReference>
<dbReference type="Gene3D" id="3.90.190.10">
    <property type="entry name" value="Protein tyrosine phosphatase superfamily"/>
    <property type="match status" value="1"/>
</dbReference>
<keyword evidence="1" id="KW-0812">Transmembrane</keyword>
<sequence>MTVMEYPRQYEGYSLLPLEMIHHFLKSSESWFSLQGQQNIILMYCERGGWSVLAFILACFLLYRKQYSGEQKALEMVYRQEPQELLYLLSPLNPQPSQMKYLHYISRRNLSFEWPPSGRMHAGEYRYPLSSSRGCGY</sequence>
<dbReference type="Proteomes" id="UP001345219">
    <property type="component" value="Chromosome 3"/>
</dbReference>
<dbReference type="PANTHER" id="PTHR45733">
    <property type="entry name" value="FORMIN-J"/>
    <property type="match status" value="1"/>
</dbReference>
<gene>
    <name evidence="2" type="ORF">SAY87_003262</name>
</gene>
<feature type="transmembrane region" description="Helical" evidence="1">
    <location>
        <begin position="41"/>
        <end position="63"/>
    </location>
</feature>
<reference evidence="2 3" key="1">
    <citation type="journal article" date="2023" name="Hortic Res">
        <title>Pangenome of water caltrop reveals structural variations and asymmetric subgenome divergence after allopolyploidization.</title>
        <authorList>
            <person name="Zhang X."/>
            <person name="Chen Y."/>
            <person name="Wang L."/>
            <person name="Yuan Y."/>
            <person name="Fang M."/>
            <person name="Shi L."/>
            <person name="Lu R."/>
            <person name="Comes H.P."/>
            <person name="Ma Y."/>
            <person name="Chen Y."/>
            <person name="Huang G."/>
            <person name="Zhou Y."/>
            <person name="Zheng Z."/>
            <person name="Qiu Y."/>
        </authorList>
    </citation>
    <scope>NUCLEOTIDE SEQUENCE [LARGE SCALE GENOMIC DNA]</scope>
    <source>
        <tissue evidence="2">Roots</tissue>
    </source>
</reference>
<organism evidence="2 3">
    <name type="scientific">Trapa incisa</name>
    <dbReference type="NCBI Taxonomy" id="236973"/>
    <lineage>
        <taxon>Eukaryota</taxon>
        <taxon>Viridiplantae</taxon>
        <taxon>Streptophyta</taxon>
        <taxon>Embryophyta</taxon>
        <taxon>Tracheophyta</taxon>
        <taxon>Spermatophyta</taxon>
        <taxon>Magnoliopsida</taxon>
        <taxon>eudicotyledons</taxon>
        <taxon>Gunneridae</taxon>
        <taxon>Pentapetalae</taxon>
        <taxon>rosids</taxon>
        <taxon>malvids</taxon>
        <taxon>Myrtales</taxon>
        <taxon>Lythraceae</taxon>
        <taxon>Trapa</taxon>
    </lineage>
</organism>
<evidence type="ECO:0000256" key="1">
    <source>
        <dbReference type="SAM" id="Phobius"/>
    </source>
</evidence>
<keyword evidence="3" id="KW-1185">Reference proteome</keyword>
<proteinExistence type="predicted"/>
<comment type="caution">
    <text evidence="2">The sequence shown here is derived from an EMBL/GenBank/DDBJ whole genome shotgun (WGS) entry which is preliminary data.</text>
</comment>
<protein>
    <submittedName>
        <fullName evidence="2">Uncharacterized protein</fullName>
    </submittedName>
</protein>
<dbReference type="InterPro" id="IPR029021">
    <property type="entry name" value="Prot-tyrosine_phosphatase-like"/>
</dbReference>
<dbReference type="InterPro" id="IPR051144">
    <property type="entry name" value="Formin_homology_domain"/>
</dbReference>
<name>A0AAN7QHG2_9MYRT</name>
<keyword evidence="1" id="KW-1133">Transmembrane helix</keyword>
<keyword evidence="1" id="KW-0472">Membrane</keyword>
<dbReference type="AlphaFoldDB" id="A0AAN7QHG2"/>
<accession>A0AAN7QHG2</accession>
<evidence type="ECO:0000313" key="3">
    <source>
        <dbReference type="Proteomes" id="UP001345219"/>
    </source>
</evidence>
<dbReference type="EMBL" id="JAXIOK010000006">
    <property type="protein sequence ID" value="KAK4768121.1"/>
    <property type="molecule type" value="Genomic_DNA"/>
</dbReference>
<dbReference type="PANTHER" id="PTHR45733:SF10">
    <property type="entry name" value="FORMIN-LIKE PROTEIN 15A-RELATED"/>
    <property type="match status" value="1"/>
</dbReference>